<evidence type="ECO:0000256" key="3">
    <source>
        <dbReference type="ARBA" id="ARBA00012594"/>
    </source>
</evidence>
<sequence>MASDTIMASVVCQVHSGIIERIASCRGYVQGKVKCKVQVKKLKLNWSLPCWSIAPRINLRTPAYETATIEQEASSNSRDYDEKLIQNYVPVYVMLPLGVVTIDNELEDRDGTKKQLEQLRVAGVDGVMIDVWWGIVESKGPNQYDWTAYRSLFKIIQECGLKLQAIMSFHQCGGNVGDSVNIPLPSWILKIGESNLDIFYTNRSGTRNKEYLTLGVDNQPLFHGRTAVELYRDYMKSFRENMLDFLDDGLIIDIEVGLGPAGELRYPSYVQNQGWEFPGIGEFQCYDKYLKMEFKEAATTAGHLEWKLPDNAGTYNDAPESTEFFRSNGTYQSDEGKFFLTWYSNKLLNHGDQILEEANRVFLGCKLKLAAKVAGIHWWYQTENHAAELTSGYYNLKTRDGYRPIARMLSRHHAILNFTCLEMRNYEHISKAKSGPEELVQQVLSGGWREGIAVAGENALPRYDHAAYNQILLNARPNGINKEGQPKHKMFGVTYLRLCNKLLQKRNFNIFKSFVMKMHADQGYCPNPKEYNCYVDPLNQSKEKISMEELLEATEPSEPFSWDKETDTPIGGPFVDFFNRMLYILK</sequence>
<dbReference type="PRINTS" id="PR00842">
    <property type="entry name" value="GLHYDLASE14B"/>
</dbReference>
<dbReference type="Gene3D" id="3.20.20.80">
    <property type="entry name" value="Glycosidases"/>
    <property type="match status" value="1"/>
</dbReference>
<dbReference type="PROSITE" id="PS00506">
    <property type="entry name" value="BETA_AMYLASE_1"/>
    <property type="match status" value="1"/>
</dbReference>
<dbReference type="Pfam" id="PF01373">
    <property type="entry name" value="Glyco_hydro_14"/>
    <property type="match status" value="1"/>
</dbReference>
<dbReference type="InterPro" id="IPR018238">
    <property type="entry name" value="Glyco_hydro_14_CS"/>
</dbReference>
<reference evidence="9 10" key="1">
    <citation type="submission" date="2024-03" db="EMBL/GenBank/DDBJ databases">
        <authorList>
            <person name="Gkanogiannis A."/>
            <person name="Becerra Lopez-Lavalle L."/>
        </authorList>
    </citation>
    <scope>NUCLEOTIDE SEQUENCE [LARGE SCALE GENOMIC DNA]</scope>
</reference>
<dbReference type="EMBL" id="OZ021736">
    <property type="protein sequence ID" value="CAK9316253.1"/>
    <property type="molecule type" value="Genomic_DNA"/>
</dbReference>
<evidence type="ECO:0000256" key="7">
    <source>
        <dbReference type="ARBA" id="ARBA00023326"/>
    </source>
</evidence>
<dbReference type="Proteomes" id="UP001642487">
    <property type="component" value="Chromosome 2"/>
</dbReference>
<dbReference type="PRINTS" id="PR00750">
    <property type="entry name" value="BETAAMYLASE"/>
</dbReference>
<evidence type="ECO:0000256" key="1">
    <source>
        <dbReference type="ARBA" id="ARBA00000546"/>
    </source>
</evidence>
<dbReference type="PANTHER" id="PTHR31352">
    <property type="entry name" value="BETA-AMYLASE 1, CHLOROPLASTIC"/>
    <property type="match status" value="1"/>
</dbReference>
<proteinExistence type="inferred from homology"/>
<dbReference type="InterPro" id="IPR001554">
    <property type="entry name" value="Glyco_hydro_14"/>
</dbReference>
<organism evidence="9 10">
    <name type="scientific">Citrullus colocynthis</name>
    <name type="common">colocynth</name>
    <dbReference type="NCBI Taxonomy" id="252529"/>
    <lineage>
        <taxon>Eukaryota</taxon>
        <taxon>Viridiplantae</taxon>
        <taxon>Streptophyta</taxon>
        <taxon>Embryophyta</taxon>
        <taxon>Tracheophyta</taxon>
        <taxon>Spermatophyta</taxon>
        <taxon>Magnoliopsida</taxon>
        <taxon>eudicotyledons</taxon>
        <taxon>Gunneridae</taxon>
        <taxon>Pentapetalae</taxon>
        <taxon>rosids</taxon>
        <taxon>fabids</taxon>
        <taxon>Cucurbitales</taxon>
        <taxon>Cucurbitaceae</taxon>
        <taxon>Benincaseae</taxon>
        <taxon>Citrullus</taxon>
    </lineage>
</organism>
<dbReference type="SUPFAM" id="SSF51445">
    <property type="entry name" value="(Trans)glycosidases"/>
    <property type="match status" value="1"/>
</dbReference>
<evidence type="ECO:0000256" key="5">
    <source>
        <dbReference type="ARBA" id="ARBA00023277"/>
    </source>
</evidence>
<protein>
    <recommendedName>
        <fullName evidence="3 8">Beta-amylase</fullName>
        <ecNumber evidence="3 8">3.2.1.2</ecNumber>
    </recommendedName>
</protein>
<dbReference type="PANTHER" id="PTHR31352:SF40">
    <property type="entry name" value="BETA-AMYLASE 6"/>
    <property type="match status" value="1"/>
</dbReference>
<keyword evidence="5 8" id="KW-0119">Carbohydrate metabolism</keyword>
<dbReference type="EC" id="3.2.1.2" evidence="3 8"/>
<keyword evidence="10" id="KW-1185">Reference proteome</keyword>
<evidence type="ECO:0000256" key="4">
    <source>
        <dbReference type="ARBA" id="ARBA00022801"/>
    </source>
</evidence>
<name>A0ABP0YBB6_9ROSI</name>
<evidence type="ECO:0000313" key="10">
    <source>
        <dbReference type="Proteomes" id="UP001642487"/>
    </source>
</evidence>
<keyword evidence="7 8" id="KW-0624">Polysaccharide degradation</keyword>
<comment type="catalytic activity">
    <reaction evidence="1 8">
        <text>Hydrolysis of (1-&gt;4)-alpha-D-glucosidic linkages in polysaccharides so as to remove successive maltose units from the non-reducing ends of the chains.</text>
        <dbReference type="EC" id="3.2.1.2"/>
    </reaction>
</comment>
<evidence type="ECO:0000256" key="2">
    <source>
        <dbReference type="ARBA" id="ARBA00005652"/>
    </source>
</evidence>
<evidence type="ECO:0000256" key="8">
    <source>
        <dbReference type="RuleBase" id="RU000509"/>
    </source>
</evidence>
<accession>A0ABP0YBB6</accession>
<comment type="similarity">
    <text evidence="2 8">Belongs to the glycosyl hydrolase 14 family.</text>
</comment>
<keyword evidence="6 8" id="KW-0326">Glycosidase</keyword>
<dbReference type="InterPro" id="IPR001371">
    <property type="entry name" value="Glyco_hydro_14B_pln"/>
</dbReference>
<keyword evidence="4 8" id="KW-0378">Hydrolase</keyword>
<gene>
    <name evidence="9" type="ORF">CITCOLO1_LOCUS8111</name>
</gene>
<evidence type="ECO:0000256" key="6">
    <source>
        <dbReference type="ARBA" id="ARBA00023295"/>
    </source>
</evidence>
<evidence type="ECO:0000313" key="9">
    <source>
        <dbReference type="EMBL" id="CAK9316253.1"/>
    </source>
</evidence>
<dbReference type="InterPro" id="IPR017853">
    <property type="entry name" value="GH"/>
</dbReference>
<dbReference type="PROSITE" id="PS00679">
    <property type="entry name" value="BETA_AMYLASE_2"/>
    <property type="match status" value="1"/>
</dbReference>